<proteinExistence type="inferred from homology"/>
<dbReference type="Proteomes" id="UP000289794">
    <property type="component" value="Chromosome"/>
</dbReference>
<feature type="binding site" evidence="4">
    <location>
        <position position="73"/>
    </location>
    <ligand>
        <name>Zn(2+)</name>
        <dbReference type="ChEBI" id="CHEBI:29105"/>
    </ligand>
</feature>
<dbReference type="HAMAP" id="MF_00213">
    <property type="entry name" value="HypA_HybF"/>
    <property type="match status" value="1"/>
</dbReference>
<evidence type="ECO:0000313" key="6">
    <source>
        <dbReference type="Proteomes" id="UP000289794"/>
    </source>
</evidence>
<keyword evidence="2 4" id="KW-0479">Metal-binding</keyword>
<accession>A0A4P6LXE7</accession>
<dbReference type="Gene3D" id="3.30.2320.80">
    <property type="match status" value="1"/>
</dbReference>
<dbReference type="PANTHER" id="PTHR34535">
    <property type="entry name" value="HYDROGENASE MATURATION FACTOR HYPA"/>
    <property type="match status" value="1"/>
</dbReference>
<feature type="binding site" evidence="4">
    <location>
        <position position="76"/>
    </location>
    <ligand>
        <name>Zn(2+)</name>
        <dbReference type="ChEBI" id="CHEBI:29105"/>
    </ligand>
</feature>
<dbReference type="PIRSF" id="PIRSF004761">
    <property type="entry name" value="Hydrgn_mat_HypA"/>
    <property type="match status" value="1"/>
</dbReference>
<dbReference type="EMBL" id="CP035945">
    <property type="protein sequence ID" value="QBE96819.1"/>
    <property type="molecule type" value="Genomic_DNA"/>
</dbReference>
<keyword evidence="1 4" id="KW-0533">Nickel</keyword>
<keyword evidence="3 4" id="KW-0862">Zinc</keyword>
<feature type="binding site" evidence="4">
    <location>
        <position position="2"/>
    </location>
    <ligand>
        <name>Ni(2+)</name>
        <dbReference type="ChEBI" id="CHEBI:49786"/>
    </ligand>
</feature>
<dbReference type="InterPro" id="IPR000688">
    <property type="entry name" value="HypA/HybF"/>
</dbReference>
<comment type="similarity">
    <text evidence="4">Belongs to the HypA/HybF family.</text>
</comment>
<name>A0A4P6LXE7_9FIRM</name>
<evidence type="ECO:0000256" key="2">
    <source>
        <dbReference type="ARBA" id="ARBA00022723"/>
    </source>
</evidence>
<dbReference type="GO" id="GO:0016151">
    <property type="term" value="F:nickel cation binding"/>
    <property type="evidence" value="ECO:0007669"/>
    <property type="project" value="UniProtKB-UniRule"/>
</dbReference>
<feature type="binding site" evidence="4">
    <location>
        <position position="89"/>
    </location>
    <ligand>
        <name>Zn(2+)</name>
        <dbReference type="ChEBI" id="CHEBI:29105"/>
    </ligand>
</feature>
<dbReference type="GO" id="GO:0008270">
    <property type="term" value="F:zinc ion binding"/>
    <property type="evidence" value="ECO:0007669"/>
    <property type="project" value="UniProtKB-UniRule"/>
</dbReference>
<dbReference type="GO" id="GO:0051604">
    <property type="term" value="P:protein maturation"/>
    <property type="evidence" value="ECO:0007669"/>
    <property type="project" value="InterPro"/>
</dbReference>
<feature type="binding site" evidence="4">
    <location>
        <position position="92"/>
    </location>
    <ligand>
        <name>Zn(2+)</name>
        <dbReference type="ChEBI" id="CHEBI:29105"/>
    </ligand>
</feature>
<sequence>MHELGILDAMIHTIEDVVREEGAEEVERIVLEVGELSGVVPRYLEECWPAARYKTSMEETELEVCVVPGIVKCRDCGSVFNAMGSDMRCPKCEGQQMEILSGNDLMIKEILCK</sequence>
<protein>
    <recommendedName>
        <fullName evidence="4">Hydrogenase maturation factor HypA</fullName>
    </recommendedName>
</protein>
<evidence type="ECO:0000256" key="1">
    <source>
        <dbReference type="ARBA" id="ARBA00022596"/>
    </source>
</evidence>
<dbReference type="Pfam" id="PF01155">
    <property type="entry name" value="HypA"/>
    <property type="match status" value="1"/>
</dbReference>
<dbReference type="AlphaFoldDB" id="A0A4P6LXE7"/>
<dbReference type="PANTHER" id="PTHR34535:SF3">
    <property type="entry name" value="HYDROGENASE MATURATION FACTOR HYPA"/>
    <property type="match status" value="1"/>
</dbReference>
<dbReference type="KEGG" id="bpro:PMF13cell1_02366"/>
<organism evidence="5 6">
    <name type="scientific">Blautia producta</name>
    <dbReference type="NCBI Taxonomy" id="33035"/>
    <lineage>
        <taxon>Bacteria</taxon>
        <taxon>Bacillati</taxon>
        <taxon>Bacillota</taxon>
        <taxon>Clostridia</taxon>
        <taxon>Lachnospirales</taxon>
        <taxon>Lachnospiraceae</taxon>
        <taxon>Blautia</taxon>
    </lineage>
</organism>
<evidence type="ECO:0000256" key="3">
    <source>
        <dbReference type="ARBA" id="ARBA00022833"/>
    </source>
</evidence>
<reference evidence="5 6" key="1">
    <citation type="submission" date="2019-01" db="EMBL/GenBank/DDBJ databases">
        <title>PMF-metabolizing Aryl O-demethylase.</title>
        <authorList>
            <person name="Kim M."/>
        </authorList>
    </citation>
    <scope>NUCLEOTIDE SEQUENCE [LARGE SCALE GENOMIC DNA]</scope>
    <source>
        <strain evidence="5 6">PMF1</strain>
    </source>
</reference>
<gene>
    <name evidence="4 5" type="primary">hypA</name>
    <name evidence="5" type="ORF">PMF13cell1_02366</name>
</gene>
<evidence type="ECO:0000313" key="5">
    <source>
        <dbReference type="EMBL" id="QBE96819.1"/>
    </source>
</evidence>
<dbReference type="RefSeq" id="WP_130180838.1">
    <property type="nucleotide sequence ID" value="NZ_CP035945.1"/>
</dbReference>
<comment type="function">
    <text evidence="4">Involved in the maturation of [NiFe] hydrogenases. Required for nickel insertion into the metal center of the hydrogenase.</text>
</comment>
<evidence type="ECO:0000256" key="4">
    <source>
        <dbReference type="HAMAP-Rule" id="MF_00213"/>
    </source>
</evidence>